<comment type="caution">
    <text evidence="3">The sequence shown here is derived from an EMBL/GenBank/DDBJ whole genome shotgun (WGS) entry which is preliminary data.</text>
</comment>
<protein>
    <recommendedName>
        <fullName evidence="5">PQQ-binding-like beta-propeller repeat protein</fullName>
    </recommendedName>
</protein>
<reference evidence="3 4" key="1">
    <citation type="submission" date="2020-02" db="EMBL/GenBank/DDBJ databases">
        <title>Whole genome shotgun sequence of Streptomyces diastaticus subsp. diastaticus NBRC 13412.</title>
        <authorList>
            <person name="Ichikawa N."/>
            <person name="Komaki H."/>
            <person name="Tamura T."/>
        </authorList>
    </citation>
    <scope>NUCLEOTIDE SEQUENCE [LARGE SCALE GENOMIC DNA]</scope>
    <source>
        <strain evidence="3 4">NBRC 13412</strain>
    </source>
</reference>
<proteinExistence type="predicted"/>
<name>A0ABQ1CJN9_STRDI</name>
<feature type="region of interest" description="Disordered" evidence="1">
    <location>
        <begin position="461"/>
        <end position="484"/>
    </location>
</feature>
<dbReference type="InterPro" id="IPR011047">
    <property type="entry name" value="Quinoprotein_ADH-like_sf"/>
</dbReference>
<dbReference type="Proteomes" id="UP000472710">
    <property type="component" value="Unassembled WGS sequence"/>
</dbReference>
<keyword evidence="2" id="KW-1133">Transmembrane helix</keyword>
<gene>
    <name evidence="3" type="ORF">Sdia_13800</name>
</gene>
<sequence>MTDRADSDAMPRTAEVPLKWWDRWWWGPALFGSALTLLTLAAGSPLAGRVLDEEFGRVPWWVVVWPLAAGLLLLGGAGAPRSVRWAACLAFVGTPAGIGAYATGAEAQPVPGPFLPAPADERPAAALLAAGLCLAAVGLCVLLHRIAADRVPPAVAGSRIHRARLLTAATAWGVVGGLVLSTGTGYAALAFEAGTRVGPLTFDATSRTVPEEERDEGIEVTHGEHHAPALYGEPAKVVWEKELPGPAALTTCRLSGPPVDEDGGARRPKDNDPVTVRSTLVAVEWGHGWGAVVGHDPADGKERWRYTVRYEGTRGGKDVSHTGGRLGQVGVSDFCTVHVVATANTLVTLDGNSGEVLNEAGLPRGSRRSGGDPRGWSFVTGAAERAGHVGPRQQPPVVRLGRDQHVFLNRGSFVAEIDQATGHLVSMDADQRCDLLTASTVTSADTSLRIPATPHLLTHSCGTPRYTEITAPPSRETGEGRDAKEYDSLQRVPVPASTTLPTLACERDPFVTDFRVSGESYAVAGLWCGSGDDQRKLLLTNAGVREVQVVELPEDTELPLRPVTELTVLGDDYHTVWLSGGSLHALPSETDGKVVHEEGGTRYHAVKPRTLHTGDEPLQAVATFTHPRIHDLERALLVYAVTESGTVLALEQQADPGKVLDRDLTLYAQLPKAAGPCEGTRDLAVDRAGEKLLTWCTTGQRTKATAVGLNSLTTP</sequence>
<dbReference type="SUPFAM" id="SSF50998">
    <property type="entry name" value="Quinoprotein alcohol dehydrogenase-like"/>
    <property type="match status" value="1"/>
</dbReference>
<evidence type="ECO:0000256" key="2">
    <source>
        <dbReference type="SAM" id="Phobius"/>
    </source>
</evidence>
<feature type="compositionally biased region" description="Basic and acidic residues" evidence="1">
    <location>
        <begin position="263"/>
        <end position="272"/>
    </location>
</feature>
<evidence type="ECO:0000313" key="3">
    <source>
        <dbReference type="EMBL" id="GFH70612.1"/>
    </source>
</evidence>
<feature type="transmembrane region" description="Helical" evidence="2">
    <location>
        <begin position="124"/>
        <end position="144"/>
    </location>
</feature>
<feature type="transmembrane region" description="Helical" evidence="2">
    <location>
        <begin position="85"/>
        <end position="104"/>
    </location>
</feature>
<feature type="region of interest" description="Disordered" evidence="1">
    <location>
        <begin position="249"/>
        <end position="272"/>
    </location>
</feature>
<keyword evidence="2" id="KW-0812">Transmembrane</keyword>
<feature type="transmembrane region" description="Helical" evidence="2">
    <location>
        <begin position="165"/>
        <end position="189"/>
    </location>
</feature>
<evidence type="ECO:0008006" key="5">
    <source>
        <dbReference type="Google" id="ProtNLM"/>
    </source>
</evidence>
<feature type="transmembrane region" description="Helical" evidence="2">
    <location>
        <begin position="24"/>
        <end position="46"/>
    </location>
</feature>
<dbReference type="EMBL" id="BLLN01000002">
    <property type="protein sequence ID" value="GFH70612.1"/>
    <property type="molecule type" value="Genomic_DNA"/>
</dbReference>
<evidence type="ECO:0000256" key="1">
    <source>
        <dbReference type="SAM" id="MobiDB-lite"/>
    </source>
</evidence>
<feature type="transmembrane region" description="Helical" evidence="2">
    <location>
        <begin position="58"/>
        <end position="78"/>
    </location>
</feature>
<organism evidence="3 4">
    <name type="scientific">Streptomyces diastaticus subsp. diastaticus</name>
    <dbReference type="NCBI Taxonomy" id="68040"/>
    <lineage>
        <taxon>Bacteria</taxon>
        <taxon>Bacillati</taxon>
        <taxon>Actinomycetota</taxon>
        <taxon>Actinomycetes</taxon>
        <taxon>Kitasatosporales</taxon>
        <taxon>Streptomycetaceae</taxon>
        <taxon>Streptomyces</taxon>
        <taxon>Streptomyces diastaticus group</taxon>
    </lineage>
</organism>
<accession>A0ABQ1CJN9</accession>
<evidence type="ECO:0000313" key="4">
    <source>
        <dbReference type="Proteomes" id="UP000472710"/>
    </source>
</evidence>
<keyword evidence="2" id="KW-0472">Membrane</keyword>
<keyword evidence="4" id="KW-1185">Reference proteome</keyword>